<feature type="region of interest" description="Disordered" evidence="1">
    <location>
        <begin position="1"/>
        <end position="39"/>
    </location>
</feature>
<name>A0A0A9DNV1_ARUDO</name>
<evidence type="ECO:0000256" key="1">
    <source>
        <dbReference type="SAM" id="MobiDB-lite"/>
    </source>
</evidence>
<evidence type="ECO:0000313" key="2">
    <source>
        <dbReference type="EMBL" id="JAD88368.1"/>
    </source>
</evidence>
<protein>
    <submittedName>
        <fullName evidence="2">Uncharacterized protein</fullName>
    </submittedName>
</protein>
<proteinExistence type="predicted"/>
<dbReference type="AlphaFoldDB" id="A0A0A9DNV1"/>
<accession>A0A0A9DNV1</accession>
<sequence>MRRCPGTVRRSTAARMSGRGRRWRARSASEAKPAATRPR</sequence>
<dbReference type="EMBL" id="GBRH01209527">
    <property type="protein sequence ID" value="JAD88368.1"/>
    <property type="molecule type" value="Transcribed_RNA"/>
</dbReference>
<reference evidence="2" key="2">
    <citation type="journal article" date="2015" name="Data Brief">
        <title>Shoot transcriptome of the giant reed, Arundo donax.</title>
        <authorList>
            <person name="Barrero R.A."/>
            <person name="Guerrero F.D."/>
            <person name="Moolhuijzen P."/>
            <person name="Goolsby J.A."/>
            <person name="Tidwell J."/>
            <person name="Bellgard S.E."/>
            <person name="Bellgard M.I."/>
        </authorList>
    </citation>
    <scope>NUCLEOTIDE SEQUENCE</scope>
    <source>
        <tissue evidence="2">Shoot tissue taken approximately 20 cm above the soil surface</tissue>
    </source>
</reference>
<reference evidence="2" key="1">
    <citation type="submission" date="2014-09" db="EMBL/GenBank/DDBJ databases">
        <authorList>
            <person name="Magalhaes I.L.F."/>
            <person name="Oliveira U."/>
            <person name="Santos F.R."/>
            <person name="Vidigal T.H.D.A."/>
            <person name="Brescovit A.D."/>
            <person name="Santos A.J."/>
        </authorList>
    </citation>
    <scope>NUCLEOTIDE SEQUENCE</scope>
    <source>
        <tissue evidence="2">Shoot tissue taken approximately 20 cm above the soil surface</tissue>
    </source>
</reference>
<organism evidence="2">
    <name type="scientific">Arundo donax</name>
    <name type="common">Giant reed</name>
    <name type="synonym">Donax arundinaceus</name>
    <dbReference type="NCBI Taxonomy" id="35708"/>
    <lineage>
        <taxon>Eukaryota</taxon>
        <taxon>Viridiplantae</taxon>
        <taxon>Streptophyta</taxon>
        <taxon>Embryophyta</taxon>
        <taxon>Tracheophyta</taxon>
        <taxon>Spermatophyta</taxon>
        <taxon>Magnoliopsida</taxon>
        <taxon>Liliopsida</taxon>
        <taxon>Poales</taxon>
        <taxon>Poaceae</taxon>
        <taxon>PACMAD clade</taxon>
        <taxon>Arundinoideae</taxon>
        <taxon>Arundineae</taxon>
        <taxon>Arundo</taxon>
    </lineage>
</organism>